<dbReference type="PANTHER" id="PTHR40124:SF1">
    <property type="entry name" value="DISAGGREGATASE RELATED REPEAT PROTEIN"/>
    <property type="match status" value="1"/>
</dbReference>
<name>A0A3A8PM09_9BACT</name>
<feature type="domain" description="Polysaccharide lyase 14" evidence="1">
    <location>
        <begin position="95"/>
        <end position="237"/>
    </location>
</feature>
<proteinExistence type="predicted"/>
<accession>A0A3A8PM09</accession>
<dbReference type="Pfam" id="PF21294">
    <property type="entry name" value="Polysacc_lyase_14"/>
    <property type="match status" value="1"/>
</dbReference>
<dbReference type="Proteomes" id="UP000272888">
    <property type="component" value="Unassembled WGS sequence"/>
</dbReference>
<evidence type="ECO:0000313" key="2">
    <source>
        <dbReference type="EMBL" id="RKH54705.1"/>
    </source>
</evidence>
<dbReference type="AlphaFoldDB" id="A0A3A8PM09"/>
<comment type="caution">
    <text evidence="2">The sequence shown here is derived from an EMBL/GenBank/DDBJ whole genome shotgun (WGS) entry which is preliminary data.</text>
</comment>
<dbReference type="PANTHER" id="PTHR40124">
    <property type="match status" value="1"/>
</dbReference>
<sequence>MTRSSTSLATPRLAVLLTLVGACGGPAPEGEEELGMLSQALTRGPWTFEGKPLDAYTQAEAQADFGASTGWDATSQITVGSSGGNEYLRVKLPASTENDGGKFYPPLWTSGEYATATLRWKMYLEPGWDFYSGDLKMAGVSGGKGYTGGAGDEAQANCDGWSSRFVLGGNPNNKLYAYYYGCDMTGTPSGGILYGNKLGTGCAVTVGEWYTLIISVQANTSGQANGKLRMWARRESDGTVCTVASSDTRRFANDTATYTWHENYPRKWNAEWFRGGAGTPPAEDHFLRVDDVLWNNYFYSTAPSL</sequence>
<organism evidence="2 3">
    <name type="scientific">Corallococcus llansteffanensis</name>
    <dbReference type="NCBI Taxonomy" id="2316731"/>
    <lineage>
        <taxon>Bacteria</taxon>
        <taxon>Pseudomonadati</taxon>
        <taxon>Myxococcota</taxon>
        <taxon>Myxococcia</taxon>
        <taxon>Myxococcales</taxon>
        <taxon>Cystobacterineae</taxon>
        <taxon>Myxococcaceae</taxon>
        <taxon>Corallococcus</taxon>
    </lineage>
</organism>
<reference evidence="3" key="1">
    <citation type="submission" date="2018-09" db="EMBL/GenBank/DDBJ databases">
        <authorList>
            <person name="Livingstone P.G."/>
            <person name="Whitworth D.E."/>
        </authorList>
    </citation>
    <scope>NUCLEOTIDE SEQUENCE [LARGE SCALE GENOMIC DNA]</scope>
    <source>
        <strain evidence="3">CA051B</strain>
    </source>
</reference>
<evidence type="ECO:0000259" key="1">
    <source>
        <dbReference type="Pfam" id="PF21294"/>
    </source>
</evidence>
<dbReference type="Gene3D" id="2.60.120.200">
    <property type="match status" value="1"/>
</dbReference>
<dbReference type="InterPro" id="IPR048958">
    <property type="entry name" value="Polysacc_lyase_14"/>
</dbReference>
<keyword evidence="3" id="KW-1185">Reference proteome</keyword>
<gene>
    <name evidence="2" type="ORF">D7V93_25000</name>
</gene>
<dbReference type="PROSITE" id="PS51257">
    <property type="entry name" value="PROKAR_LIPOPROTEIN"/>
    <property type="match status" value="1"/>
</dbReference>
<protein>
    <recommendedName>
        <fullName evidence="1">Polysaccharide lyase 14 domain-containing protein</fullName>
    </recommendedName>
</protein>
<evidence type="ECO:0000313" key="3">
    <source>
        <dbReference type="Proteomes" id="UP000272888"/>
    </source>
</evidence>
<dbReference type="EMBL" id="RAWB01000289">
    <property type="protein sequence ID" value="RKH54705.1"/>
    <property type="molecule type" value="Genomic_DNA"/>
</dbReference>